<evidence type="ECO:0000256" key="1">
    <source>
        <dbReference type="SAM" id="MobiDB-lite"/>
    </source>
</evidence>
<reference evidence="2" key="2">
    <citation type="submission" date="2021-08" db="EMBL/GenBank/DDBJ databases">
        <authorList>
            <person name="Eriksson T."/>
        </authorList>
    </citation>
    <scope>NUCLEOTIDE SEQUENCE</scope>
    <source>
        <strain evidence="2">Stoneville</strain>
        <tissue evidence="2">Whole head</tissue>
    </source>
</reference>
<dbReference type="Proteomes" id="UP000719412">
    <property type="component" value="Unassembled WGS sequence"/>
</dbReference>
<keyword evidence="3" id="KW-1185">Reference proteome</keyword>
<dbReference type="EMBL" id="JABDTM020021603">
    <property type="protein sequence ID" value="KAH0816406.1"/>
    <property type="molecule type" value="Genomic_DNA"/>
</dbReference>
<accession>A0A8J6HK01</accession>
<sequence length="356" mass="39580">MKKTDGTNPGTVPLEETRVTAQQYDIKVVQRLPLGIVTLNHNPGLRQTPDEIHHRDRAPSKNPTLQGRNKASSVTSGATIPLLRDNDASRKKCQRAATISVQITICHIEVSQRKAKQKKNCLPLGTILSLRCMSSSPCVNKGRSKVVLVGCHSPSRCIPMCVTGWPLASRYVPLVSATVPRFRRDHPHDTENDHEQSVLIPNIVHCLEDGSGKQLLKRAWSPRPALQSFIPHMGKLIANRRGPEVVARGRQRFAKKSNLHSREIRERKAAAVNHATSSGHGSGFQPARFRRFQFGSIGNMSHATRNKIPTPVPLGADETPAAFPFWTSISNFSQWKPLNFSAHPPGKRVRYLDQLF</sequence>
<name>A0A8J6HK01_TENMO</name>
<reference evidence="2" key="1">
    <citation type="journal article" date="2020" name="J Insects Food Feed">
        <title>The yellow mealworm (Tenebrio molitor) genome: a resource for the emerging insects as food and feed industry.</title>
        <authorList>
            <person name="Eriksson T."/>
            <person name="Andere A."/>
            <person name="Kelstrup H."/>
            <person name="Emery V."/>
            <person name="Picard C."/>
        </authorList>
    </citation>
    <scope>NUCLEOTIDE SEQUENCE</scope>
    <source>
        <strain evidence="2">Stoneville</strain>
        <tissue evidence="2">Whole head</tissue>
    </source>
</reference>
<proteinExistence type="predicted"/>
<feature type="region of interest" description="Disordered" evidence="1">
    <location>
        <begin position="41"/>
        <end position="75"/>
    </location>
</feature>
<evidence type="ECO:0000313" key="2">
    <source>
        <dbReference type="EMBL" id="KAH0816406.1"/>
    </source>
</evidence>
<protein>
    <submittedName>
        <fullName evidence="2">Uncharacterized protein</fullName>
    </submittedName>
</protein>
<feature type="compositionally biased region" description="Basic and acidic residues" evidence="1">
    <location>
        <begin position="48"/>
        <end position="59"/>
    </location>
</feature>
<dbReference type="AlphaFoldDB" id="A0A8J6HK01"/>
<organism evidence="2 3">
    <name type="scientific">Tenebrio molitor</name>
    <name type="common">Yellow mealworm beetle</name>
    <dbReference type="NCBI Taxonomy" id="7067"/>
    <lineage>
        <taxon>Eukaryota</taxon>
        <taxon>Metazoa</taxon>
        <taxon>Ecdysozoa</taxon>
        <taxon>Arthropoda</taxon>
        <taxon>Hexapoda</taxon>
        <taxon>Insecta</taxon>
        <taxon>Pterygota</taxon>
        <taxon>Neoptera</taxon>
        <taxon>Endopterygota</taxon>
        <taxon>Coleoptera</taxon>
        <taxon>Polyphaga</taxon>
        <taxon>Cucujiformia</taxon>
        <taxon>Tenebrionidae</taxon>
        <taxon>Tenebrio</taxon>
    </lineage>
</organism>
<gene>
    <name evidence="2" type="ORF">GEV33_006385</name>
</gene>
<comment type="caution">
    <text evidence="2">The sequence shown here is derived from an EMBL/GenBank/DDBJ whole genome shotgun (WGS) entry which is preliminary data.</text>
</comment>
<feature type="compositionally biased region" description="Polar residues" evidence="1">
    <location>
        <begin position="61"/>
        <end position="75"/>
    </location>
</feature>
<evidence type="ECO:0000313" key="3">
    <source>
        <dbReference type="Proteomes" id="UP000719412"/>
    </source>
</evidence>